<dbReference type="InterPro" id="IPR018490">
    <property type="entry name" value="cNMP-bd_dom_sf"/>
</dbReference>
<dbReference type="Gene3D" id="2.60.120.10">
    <property type="entry name" value="Jelly Rolls"/>
    <property type="match status" value="6"/>
</dbReference>
<evidence type="ECO:0000259" key="2">
    <source>
        <dbReference type="PROSITE" id="PS50042"/>
    </source>
</evidence>
<proteinExistence type="predicted"/>
<feature type="region of interest" description="Disordered" evidence="1">
    <location>
        <begin position="283"/>
        <end position="329"/>
    </location>
</feature>
<dbReference type="InterPro" id="IPR000595">
    <property type="entry name" value="cNMP-bd_dom"/>
</dbReference>
<sequence length="1165" mass="128044">MAVVAEESALEFTKEHFSQLARMSRSRAASKRTPEKVDDEDPKPPQEHIFQSLRCFTNVSSAVLGMLARVAQRCNFPADAKDPRDVLIAENSHGSELVWVLEQGSVRVEERGELLGTLEAGTAGIIGLPAVLGVVDRQLLTVRRVLDTSLTAWCVPSAAVSSALRRSFDARQALEDIMERQMRKLFVGRVARTIFFSHCSKRFFHPLHGVARLEFRKRNSVLFKEQDSADTMVILVRGTCQLMPARAFAVPQIPRRGLARRSARGDAAIVRALPPLALLSLSGPGMDSEAEDDGESHSGAGGSRGDLDEEGTSDTDAESRSGNSSDDCFKSSSSACPGKSFSFTLPESKTCHWPVDDRVTTTAGPDAVLFGDAALLGFSDHRPCTAVTTSDCVVFVISKHLFSNSLKMHPQETQRFQHMAQAKYQEWQHCGLKHLPEIDMFCNSSAAFLSALAAVAQPRLYFPRGTIIADRSPPEGLILLMAGTAVQATEGGEPQHLSAPHSFGPLQFLGANLPCQPLQAVELCQVLFLSRQDLLQCLTNHPEESTAIVAQVLRHNGKRVSLVGRVPLLRDHVRERETVLQLNLWHIPFCSGLTQSFVQALMQRLEFVKIVPGQPLFRNGDDAEILAVLLKGKARVRSPLGPDQTLGVPLLICGRSGHTEVETTAVELCDLHRLPVGACDALAKSFPQDLRELLSRAMTFQTQVHFKMGYPWWGPAVVLRAQDVFLGSQEDFLTRVAEKMTLEIYLPGDQLVGEGDAVDSTMIIECGEAEVRKIDVGGSNPIVVAVAKDGFWVGGIDRICGFGAGLKRSATITATKVCKVHRLMNAVFVSLMSDFPEERQRFRQRAERQLQTRAESESLEEYSFFKGLHHDLLNLLRPKCRPLVFFADEAILRQGEPADSMVILDTHSDVIIEVDGEQCREHVGRACLGVVALLSKWPVKRASTVVTRTACSVRMLSRHDWLEALKHHPEHRRWIDSFTAEQLEKVSKARGEFQRRRAWDKIQFRENCASQSHRDRMTSNVSFGQGGWSRARSSTPQMSSRRGSTSPRRLRAAVTDAKALAAEAPKGCTPRAPSGSAAAKANQQLEQWRCFNGKQAIVPHTRLPRLGGVLAQGLAAATQGVAAQPGCAADSPAVPQQAAHQQEAGPRRRTLDIWQACALAIGMDK</sequence>
<dbReference type="InterPro" id="IPR050818">
    <property type="entry name" value="KCNH_animal-type"/>
</dbReference>
<feature type="region of interest" description="Disordered" evidence="1">
    <location>
        <begin position="21"/>
        <end position="45"/>
    </location>
</feature>
<feature type="domain" description="Cyclic nucleotide-binding" evidence="2">
    <location>
        <begin position="589"/>
        <end position="636"/>
    </location>
</feature>
<organism evidence="3">
    <name type="scientific">Alexandrium monilatum</name>
    <dbReference type="NCBI Taxonomy" id="311494"/>
    <lineage>
        <taxon>Eukaryota</taxon>
        <taxon>Sar</taxon>
        <taxon>Alveolata</taxon>
        <taxon>Dinophyceae</taxon>
        <taxon>Gonyaulacales</taxon>
        <taxon>Pyrocystaceae</taxon>
        <taxon>Alexandrium</taxon>
    </lineage>
</organism>
<name>A0A7S4RVX9_9DINO</name>
<feature type="domain" description="Cyclic nucleotide-binding" evidence="2">
    <location>
        <begin position="724"/>
        <end position="849"/>
    </location>
</feature>
<feature type="compositionally biased region" description="Polar residues" evidence="1">
    <location>
        <begin position="1031"/>
        <end position="1047"/>
    </location>
</feature>
<dbReference type="PANTHER" id="PTHR10217">
    <property type="entry name" value="VOLTAGE AND LIGAND GATED POTASSIUM CHANNEL"/>
    <property type="match status" value="1"/>
</dbReference>
<dbReference type="EMBL" id="HBNR01058698">
    <property type="protein sequence ID" value="CAE4626719.1"/>
    <property type="molecule type" value="Transcribed_RNA"/>
</dbReference>
<feature type="domain" description="Cyclic nucleotide-binding" evidence="2">
    <location>
        <begin position="370"/>
        <end position="406"/>
    </location>
</feature>
<protein>
    <recommendedName>
        <fullName evidence="2">Cyclic nucleotide-binding domain-containing protein</fullName>
    </recommendedName>
</protein>
<evidence type="ECO:0000256" key="1">
    <source>
        <dbReference type="SAM" id="MobiDB-lite"/>
    </source>
</evidence>
<dbReference type="PANTHER" id="PTHR10217:SF435">
    <property type="entry name" value="POTASSIUM VOLTAGE-GATED CHANNEL PROTEIN EAG"/>
    <property type="match status" value="1"/>
</dbReference>
<accession>A0A7S4RVX9</accession>
<feature type="compositionally biased region" description="Acidic residues" evidence="1">
    <location>
        <begin position="307"/>
        <end position="316"/>
    </location>
</feature>
<dbReference type="PROSITE" id="PS50042">
    <property type="entry name" value="CNMP_BINDING_3"/>
    <property type="match status" value="4"/>
</dbReference>
<dbReference type="InterPro" id="IPR014710">
    <property type="entry name" value="RmlC-like_jellyroll"/>
</dbReference>
<dbReference type="AlphaFoldDB" id="A0A7S4RVX9"/>
<dbReference type="GO" id="GO:0005886">
    <property type="term" value="C:plasma membrane"/>
    <property type="evidence" value="ECO:0007669"/>
    <property type="project" value="TreeGrafter"/>
</dbReference>
<feature type="region of interest" description="Disordered" evidence="1">
    <location>
        <begin position="1125"/>
        <end position="1147"/>
    </location>
</feature>
<reference evidence="3" key="1">
    <citation type="submission" date="2021-01" db="EMBL/GenBank/DDBJ databases">
        <authorList>
            <person name="Corre E."/>
            <person name="Pelletier E."/>
            <person name="Niang G."/>
            <person name="Scheremetjew M."/>
            <person name="Finn R."/>
            <person name="Kale V."/>
            <person name="Holt S."/>
            <person name="Cochrane G."/>
            <person name="Meng A."/>
            <person name="Brown T."/>
            <person name="Cohen L."/>
        </authorList>
    </citation>
    <scope>NUCLEOTIDE SEQUENCE</scope>
    <source>
        <strain evidence="3">CCMP3105</strain>
    </source>
</reference>
<feature type="region of interest" description="Disordered" evidence="1">
    <location>
        <begin position="1015"/>
        <end position="1050"/>
    </location>
</feature>
<dbReference type="GO" id="GO:0042391">
    <property type="term" value="P:regulation of membrane potential"/>
    <property type="evidence" value="ECO:0007669"/>
    <property type="project" value="TreeGrafter"/>
</dbReference>
<evidence type="ECO:0000313" key="3">
    <source>
        <dbReference type="EMBL" id="CAE4626719.1"/>
    </source>
</evidence>
<dbReference type="CDD" id="cd00038">
    <property type="entry name" value="CAP_ED"/>
    <property type="match status" value="3"/>
</dbReference>
<dbReference type="GO" id="GO:0005249">
    <property type="term" value="F:voltage-gated potassium channel activity"/>
    <property type="evidence" value="ECO:0007669"/>
    <property type="project" value="TreeGrafter"/>
</dbReference>
<feature type="domain" description="Cyclic nucleotide-binding" evidence="2">
    <location>
        <begin position="864"/>
        <end position="973"/>
    </location>
</feature>
<dbReference type="SMART" id="SM00100">
    <property type="entry name" value="cNMP"/>
    <property type="match status" value="4"/>
</dbReference>
<dbReference type="SUPFAM" id="SSF51206">
    <property type="entry name" value="cAMP-binding domain-like"/>
    <property type="match status" value="5"/>
</dbReference>
<feature type="compositionally biased region" description="Basic and acidic residues" evidence="1">
    <location>
        <begin position="32"/>
        <end position="45"/>
    </location>
</feature>
<gene>
    <name evidence="3" type="ORF">AMON00008_LOCUS41295</name>
</gene>